<evidence type="ECO:0000256" key="3">
    <source>
        <dbReference type="ARBA" id="ARBA00004906"/>
    </source>
</evidence>
<accession>K3Y7K0</accession>
<dbReference type="InterPro" id="IPR001841">
    <property type="entry name" value="Znf_RING"/>
</dbReference>
<dbReference type="Gramene" id="KQK97501">
    <property type="protein sequence ID" value="KQK97501"/>
    <property type="gene ID" value="SETIT_010191mg"/>
</dbReference>
<dbReference type="PANTHER" id="PTHR46913">
    <property type="entry name" value="RING-H2 FINGER PROTEIN ATL16"/>
    <property type="match status" value="1"/>
</dbReference>
<dbReference type="FunCoup" id="K3Y7K0">
    <property type="interactions" value="863"/>
</dbReference>
<evidence type="ECO:0000256" key="10">
    <source>
        <dbReference type="ARBA" id="ARBA00022786"/>
    </source>
</evidence>
<evidence type="ECO:0000256" key="8">
    <source>
        <dbReference type="ARBA" id="ARBA00022729"/>
    </source>
</evidence>
<comment type="catalytic activity">
    <reaction evidence="1">
        <text>S-ubiquitinyl-[E2 ubiquitin-conjugating enzyme]-L-cysteine + [acceptor protein]-L-lysine = [E2 ubiquitin-conjugating enzyme]-L-cysteine + N(6)-ubiquitinyl-[acceptor protein]-L-lysine.</text>
        <dbReference type="EC" id="2.3.2.27"/>
    </reaction>
</comment>
<evidence type="ECO:0000256" key="9">
    <source>
        <dbReference type="ARBA" id="ARBA00022771"/>
    </source>
</evidence>
<dbReference type="eggNOG" id="KOG0800">
    <property type="taxonomic scope" value="Eukaryota"/>
</dbReference>
<dbReference type="GO" id="GO:0016567">
    <property type="term" value="P:protein ubiquitination"/>
    <property type="evidence" value="ECO:0000318"/>
    <property type="project" value="GO_Central"/>
</dbReference>
<evidence type="ECO:0000256" key="5">
    <source>
        <dbReference type="ARBA" id="ARBA00022679"/>
    </source>
</evidence>
<keyword evidence="10" id="KW-0833">Ubl conjugation pathway</keyword>
<feature type="region of interest" description="Disordered" evidence="16">
    <location>
        <begin position="136"/>
        <end position="160"/>
    </location>
</feature>
<organism evidence="20 21">
    <name type="scientific">Setaria italica</name>
    <name type="common">Foxtail millet</name>
    <name type="synonym">Panicum italicum</name>
    <dbReference type="NCBI Taxonomy" id="4555"/>
    <lineage>
        <taxon>Eukaryota</taxon>
        <taxon>Viridiplantae</taxon>
        <taxon>Streptophyta</taxon>
        <taxon>Embryophyta</taxon>
        <taxon>Tracheophyta</taxon>
        <taxon>Spermatophyta</taxon>
        <taxon>Magnoliopsida</taxon>
        <taxon>Liliopsida</taxon>
        <taxon>Poales</taxon>
        <taxon>Poaceae</taxon>
        <taxon>PACMAD clade</taxon>
        <taxon>Panicoideae</taxon>
        <taxon>Panicodae</taxon>
        <taxon>Paniceae</taxon>
        <taxon>Cenchrinae</taxon>
        <taxon>Setaria</taxon>
    </lineage>
</organism>
<gene>
    <name evidence="20" type="primary">LOC101786910</name>
    <name evidence="19" type="ORF">SETIT_7G118000v2</name>
</gene>
<keyword evidence="11" id="KW-0862">Zinc</keyword>
<feature type="compositionally biased region" description="Low complexity" evidence="16">
    <location>
        <begin position="282"/>
        <end position="291"/>
    </location>
</feature>
<feature type="transmembrane region" description="Helical" evidence="17">
    <location>
        <begin position="103"/>
        <end position="125"/>
    </location>
</feature>
<dbReference type="UniPathway" id="UPA00143"/>
<evidence type="ECO:0000256" key="4">
    <source>
        <dbReference type="ARBA" id="ARBA00012483"/>
    </source>
</evidence>
<protein>
    <recommendedName>
        <fullName evidence="4">RING-type E3 ubiquitin transferase</fullName>
        <ecNumber evidence="4">2.3.2.27</ecNumber>
    </recommendedName>
</protein>
<dbReference type="PANTHER" id="PTHR46913:SF19">
    <property type="entry name" value="RING-TYPE E3 UBIQUITIN TRANSFERASE"/>
    <property type="match status" value="1"/>
</dbReference>
<dbReference type="Pfam" id="PF13639">
    <property type="entry name" value="zf-RING_2"/>
    <property type="match status" value="1"/>
</dbReference>
<keyword evidence="8" id="KW-0732">Signal</keyword>
<dbReference type="SMART" id="SM00184">
    <property type="entry name" value="RING"/>
    <property type="match status" value="1"/>
</dbReference>
<evidence type="ECO:0000256" key="6">
    <source>
        <dbReference type="ARBA" id="ARBA00022692"/>
    </source>
</evidence>
<keyword evidence="21" id="KW-1185">Reference proteome</keyword>
<dbReference type="GeneID" id="101786910"/>
<dbReference type="PROSITE" id="PS50089">
    <property type="entry name" value="ZF_RING_2"/>
    <property type="match status" value="1"/>
</dbReference>
<dbReference type="SUPFAM" id="SSF57850">
    <property type="entry name" value="RING/U-box"/>
    <property type="match status" value="1"/>
</dbReference>
<dbReference type="HOGENOM" id="CLU_040108_4_1_1"/>
<evidence type="ECO:0000259" key="18">
    <source>
        <dbReference type="PROSITE" id="PS50089"/>
    </source>
</evidence>
<dbReference type="AlphaFoldDB" id="K3Y7K0"/>
<dbReference type="OMA" id="PHMEENR"/>
<evidence type="ECO:0000256" key="11">
    <source>
        <dbReference type="ARBA" id="ARBA00022833"/>
    </source>
</evidence>
<dbReference type="EMBL" id="CM003534">
    <property type="protein sequence ID" value="RCV33878.1"/>
    <property type="molecule type" value="Genomic_DNA"/>
</dbReference>
<keyword evidence="7" id="KW-0479">Metal-binding</keyword>
<reference evidence="20" key="3">
    <citation type="submission" date="2018-08" db="UniProtKB">
        <authorList>
            <consortium name="EnsemblPlants"/>
        </authorList>
    </citation>
    <scope>IDENTIFICATION</scope>
    <source>
        <strain evidence="20">Yugu1</strain>
    </source>
</reference>
<dbReference type="InterPro" id="IPR044600">
    <property type="entry name" value="ATL1/ATL16-like"/>
</dbReference>
<reference evidence="19" key="2">
    <citation type="submission" date="2015-07" db="EMBL/GenBank/DDBJ databases">
        <authorList>
            <person name="Noorani M."/>
        </authorList>
    </citation>
    <scope>NUCLEOTIDE SEQUENCE</scope>
    <source>
        <strain evidence="19">Yugu1</strain>
    </source>
</reference>
<dbReference type="EC" id="2.3.2.27" evidence="4"/>
<evidence type="ECO:0000256" key="16">
    <source>
        <dbReference type="SAM" id="MobiDB-lite"/>
    </source>
</evidence>
<feature type="domain" description="RING-type" evidence="18">
    <location>
        <begin position="203"/>
        <end position="245"/>
    </location>
</feature>
<evidence type="ECO:0000256" key="1">
    <source>
        <dbReference type="ARBA" id="ARBA00000900"/>
    </source>
</evidence>
<comment type="subcellular location">
    <subcellularLocation>
        <location evidence="2">Membrane</location>
        <topology evidence="2">Single-pass membrane protein</topology>
    </subcellularLocation>
</comment>
<evidence type="ECO:0000256" key="17">
    <source>
        <dbReference type="SAM" id="Phobius"/>
    </source>
</evidence>
<keyword evidence="13 17" id="KW-0472">Membrane</keyword>
<dbReference type="STRING" id="4555.K3Y7K0"/>
<dbReference type="GO" id="GO:0061630">
    <property type="term" value="F:ubiquitin protein ligase activity"/>
    <property type="evidence" value="ECO:0007669"/>
    <property type="project" value="UniProtKB-EC"/>
</dbReference>
<feature type="compositionally biased region" description="Pro residues" evidence="16">
    <location>
        <begin position="28"/>
        <end position="63"/>
    </location>
</feature>
<feature type="compositionally biased region" description="Basic and acidic residues" evidence="16">
    <location>
        <begin position="292"/>
        <end position="303"/>
    </location>
</feature>
<keyword evidence="9 15" id="KW-0863">Zinc-finger</keyword>
<comment type="similarity">
    <text evidence="14">Belongs to the RING-type zinc finger family. ATL subfamily.</text>
</comment>
<evidence type="ECO:0000313" key="20">
    <source>
        <dbReference type="EnsemblPlants" id="KQK97501"/>
    </source>
</evidence>
<keyword evidence="5" id="KW-0808">Transferase</keyword>
<keyword evidence="12 17" id="KW-1133">Transmembrane helix</keyword>
<feature type="region of interest" description="Disordered" evidence="16">
    <location>
        <begin position="356"/>
        <end position="425"/>
    </location>
</feature>
<proteinExistence type="inferred from homology"/>
<sequence>MRPHRRSLFPVNGPGAVECDGYVCTPPSPPVPSSPYHGPAPSPAPASSPIPACPPIHFPPSPSPSAHRGRRNQGGGMHGHGPPPPPSGVGGGGDDHRWHYVRYVLIAVGVIAFVSLILLGVSVAVRRRQVRRRRQALLAPAAPPPGAGEADDGWNDPEGGGGGGGVVHHVWYIRTVGLDEAAINSIAATRYRAGAGLLGAADCSVCLGEFRDGELVRLLPKCGHAFHVPCIDTWLRAHVNCPLCRSDVIDPAVTAATGDGGGGGEASSDTPTDQDANDNVEAEQAAAASDAIPDHEQEDRESDHQEEEASPAVEDQQERSSSPDPPPPQQQPFCPLPRNVRRAASMDAAIVSTAAEVAARERLPEAAPEEEQIGGRRKRSCAKASGSGHRSNLSIDRPASGGIPRSFFSRHSRARSSVLPLSSPS</sequence>
<evidence type="ECO:0000256" key="12">
    <source>
        <dbReference type="ARBA" id="ARBA00022989"/>
    </source>
</evidence>
<dbReference type="Gene3D" id="3.30.40.10">
    <property type="entry name" value="Zinc/RING finger domain, C3HC4 (zinc finger)"/>
    <property type="match status" value="1"/>
</dbReference>
<evidence type="ECO:0000313" key="19">
    <source>
        <dbReference type="EMBL" id="RCV33878.1"/>
    </source>
</evidence>
<keyword evidence="6 17" id="KW-0812">Transmembrane</keyword>
<evidence type="ECO:0000256" key="2">
    <source>
        <dbReference type="ARBA" id="ARBA00004167"/>
    </source>
</evidence>
<dbReference type="FunFam" id="3.30.40.10:FF:000285">
    <property type="entry name" value="RING-H2 finger protein ATL43"/>
    <property type="match status" value="1"/>
</dbReference>
<dbReference type="KEGG" id="sita:101786910"/>
<name>K3Y7K0_SETIT</name>
<evidence type="ECO:0000256" key="13">
    <source>
        <dbReference type="ARBA" id="ARBA00023136"/>
    </source>
</evidence>
<feature type="region of interest" description="Disordered" evidence="16">
    <location>
        <begin position="28"/>
        <end position="93"/>
    </location>
</feature>
<dbReference type="Proteomes" id="UP000004995">
    <property type="component" value="Unassembled WGS sequence"/>
</dbReference>
<dbReference type="CDD" id="cd16461">
    <property type="entry name" value="RING-H2_EL5-like"/>
    <property type="match status" value="1"/>
</dbReference>
<evidence type="ECO:0000256" key="15">
    <source>
        <dbReference type="PROSITE-ProRule" id="PRU00175"/>
    </source>
</evidence>
<feature type="region of interest" description="Disordered" evidence="16">
    <location>
        <begin position="255"/>
        <end position="336"/>
    </location>
</feature>
<dbReference type="EMBL" id="AGNK02004369">
    <property type="status" value="NOT_ANNOTATED_CDS"/>
    <property type="molecule type" value="Genomic_DNA"/>
</dbReference>
<dbReference type="EnsemblPlants" id="KQK97501">
    <property type="protein sequence ID" value="KQK97501"/>
    <property type="gene ID" value="SETIT_010191mg"/>
</dbReference>
<evidence type="ECO:0000313" key="21">
    <source>
        <dbReference type="Proteomes" id="UP000004995"/>
    </source>
</evidence>
<reference evidence="19 21" key="1">
    <citation type="journal article" date="2012" name="Nat. Biotechnol.">
        <title>Reference genome sequence of the model plant Setaria.</title>
        <authorList>
            <person name="Bennetzen J.L."/>
            <person name="Schmutz J."/>
            <person name="Wang H."/>
            <person name="Percifield R."/>
            <person name="Hawkins J."/>
            <person name="Pontaroli A.C."/>
            <person name="Estep M."/>
            <person name="Feng L."/>
            <person name="Vaughn J.N."/>
            <person name="Grimwood J."/>
            <person name="Jenkins J."/>
            <person name="Barry K."/>
            <person name="Lindquist E."/>
            <person name="Hellsten U."/>
            <person name="Deshpande S."/>
            <person name="Wang X."/>
            <person name="Wu X."/>
            <person name="Mitros T."/>
            <person name="Triplett J."/>
            <person name="Yang X."/>
            <person name="Ye C.Y."/>
            <person name="Mauro-Herrera M."/>
            <person name="Wang L."/>
            <person name="Li P."/>
            <person name="Sharma M."/>
            <person name="Sharma R."/>
            <person name="Ronald P.C."/>
            <person name="Panaud O."/>
            <person name="Kellogg E.A."/>
            <person name="Brutnell T.P."/>
            <person name="Doust A.N."/>
            <person name="Tuskan G.A."/>
            <person name="Rokhsar D."/>
            <person name="Devos K.M."/>
        </authorList>
    </citation>
    <scope>NUCLEOTIDE SEQUENCE [LARGE SCALE GENOMIC DNA]</scope>
    <source>
        <strain evidence="21">cv. Yugu1</strain>
        <strain evidence="19">Yugu1</strain>
    </source>
</reference>
<evidence type="ECO:0000256" key="7">
    <source>
        <dbReference type="ARBA" id="ARBA00022723"/>
    </source>
</evidence>
<dbReference type="GO" id="GO:0016020">
    <property type="term" value="C:membrane"/>
    <property type="evidence" value="ECO:0007669"/>
    <property type="project" value="UniProtKB-SubCell"/>
</dbReference>
<dbReference type="RefSeq" id="XP_004975787.1">
    <property type="nucleotide sequence ID" value="XM_004975730.4"/>
</dbReference>
<evidence type="ECO:0000256" key="14">
    <source>
        <dbReference type="ARBA" id="ARBA00024209"/>
    </source>
</evidence>
<dbReference type="GO" id="GO:0008270">
    <property type="term" value="F:zinc ion binding"/>
    <property type="evidence" value="ECO:0007669"/>
    <property type="project" value="UniProtKB-KW"/>
</dbReference>
<dbReference type="InterPro" id="IPR013083">
    <property type="entry name" value="Znf_RING/FYVE/PHD"/>
</dbReference>
<dbReference type="OrthoDB" id="9984778at2759"/>
<comment type="pathway">
    <text evidence="3">Protein modification; protein ubiquitination.</text>
</comment>